<feature type="modified residue" description="4-aspartylphosphate" evidence="3">
    <location>
        <position position="56"/>
    </location>
</feature>
<dbReference type="PROSITE" id="PS50110">
    <property type="entry name" value="RESPONSE_REGULATORY"/>
    <property type="match status" value="1"/>
</dbReference>
<keyword evidence="3" id="KW-0597">Phosphoprotein</keyword>
<dbReference type="Gene3D" id="3.40.50.2300">
    <property type="match status" value="1"/>
</dbReference>
<evidence type="ECO:0000256" key="1">
    <source>
        <dbReference type="ARBA" id="ARBA00018672"/>
    </source>
</evidence>
<dbReference type="SUPFAM" id="SSF52172">
    <property type="entry name" value="CheY-like"/>
    <property type="match status" value="1"/>
</dbReference>
<protein>
    <recommendedName>
        <fullName evidence="1">Stage 0 sporulation protein A homolog</fullName>
    </recommendedName>
</protein>
<comment type="function">
    <text evidence="2">May play the central regulatory role in sporulation. It may be an element of the effector pathway responsible for the activation of sporulation genes in response to nutritional stress. Spo0A may act in concert with spo0H (a sigma factor) to control the expression of some genes that are critical to the sporulation process.</text>
</comment>
<dbReference type="InterPro" id="IPR007492">
    <property type="entry name" value="LytTR_DNA-bd_dom"/>
</dbReference>
<evidence type="ECO:0000313" key="6">
    <source>
        <dbReference type="EMBL" id="MEQ2563696.1"/>
    </source>
</evidence>
<comment type="caution">
    <text evidence="6">The sequence shown here is derived from an EMBL/GenBank/DDBJ whole genome shotgun (WGS) entry which is preliminary data.</text>
</comment>
<dbReference type="InterPro" id="IPR001789">
    <property type="entry name" value="Sig_transdc_resp-reg_receiver"/>
</dbReference>
<gene>
    <name evidence="6" type="ORF">WMO41_11070</name>
</gene>
<dbReference type="Gene3D" id="2.40.50.1020">
    <property type="entry name" value="LytTr DNA-binding domain"/>
    <property type="match status" value="1"/>
</dbReference>
<keyword evidence="6" id="KW-0238">DNA-binding</keyword>
<dbReference type="RefSeq" id="WP_349229806.1">
    <property type="nucleotide sequence ID" value="NZ_JBBMFJ010000023.1"/>
</dbReference>
<dbReference type="PANTHER" id="PTHR37299:SF1">
    <property type="entry name" value="STAGE 0 SPORULATION PROTEIN A HOMOLOG"/>
    <property type="match status" value="1"/>
</dbReference>
<feature type="domain" description="Response regulatory" evidence="4">
    <location>
        <begin position="3"/>
        <end position="119"/>
    </location>
</feature>
<evidence type="ECO:0000259" key="4">
    <source>
        <dbReference type="PROSITE" id="PS50110"/>
    </source>
</evidence>
<dbReference type="SMART" id="SM00850">
    <property type="entry name" value="LytTR"/>
    <property type="match status" value="1"/>
</dbReference>
<dbReference type="Pfam" id="PF00072">
    <property type="entry name" value="Response_reg"/>
    <property type="match status" value="1"/>
</dbReference>
<accession>A0ABV1HN15</accession>
<evidence type="ECO:0000259" key="5">
    <source>
        <dbReference type="PROSITE" id="PS50930"/>
    </source>
</evidence>
<sequence>MLKIAICDDTREERELVEQYAKRYFEARKRPAEFEIFDSMQAVLDTGKSYDLYLLDVLMPGKSGIQGAADLLKQYSEPVIVFITSSLESAVDSYRVCASGFLLKPVRWEDFQETMDRVCLQKLSLPDACLSVVVNRVPVDLPLNRISHFENRLHKVYATLTDGSVIPLSQKLSAILESIAAQEIFLRCHQSYIVNLTHVHTLEDSSFQMEDGTSIPISRAFYKEAKNAYYHYRLR</sequence>
<reference evidence="6 7" key="1">
    <citation type="submission" date="2024-03" db="EMBL/GenBank/DDBJ databases">
        <title>Human intestinal bacterial collection.</title>
        <authorList>
            <person name="Pauvert C."/>
            <person name="Hitch T.C.A."/>
            <person name="Clavel T."/>
        </authorList>
    </citation>
    <scope>NUCLEOTIDE SEQUENCE [LARGE SCALE GENOMIC DNA]</scope>
    <source>
        <strain evidence="6 7">CLA-AP-H27</strain>
    </source>
</reference>
<dbReference type="SMART" id="SM00448">
    <property type="entry name" value="REC"/>
    <property type="match status" value="1"/>
</dbReference>
<dbReference type="PANTHER" id="PTHR37299">
    <property type="entry name" value="TRANSCRIPTIONAL REGULATOR-RELATED"/>
    <property type="match status" value="1"/>
</dbReference>
<organism evidence="6 7">
    <name type="scientific">Ventrimonas faecis</name>
    <dbReference type="NCBI Taxonomy" id="3133170"/>
    <lineage>
        <taxon>Bacteria</taxon>
        <taxon>Bacillati</taxon>
        <taxon>Bacillota</taxon>
        <taxon>Clostridia</taxon>
        <taxon>Lachnospirales</taxon>
        <taxon>Lachnospiraceae</taxon>
        <taxon>Ventrimonas</taxon>
    </lineage>
</organism>
<dbReference type="PROSITE" id="PS50930">
    <property type="entry name" value="HTH_LYTTR"/>
    <property type="match status" value="1"/>
</dbReference>
<dbReference type="Pfam" id="PF04397">
    <property type="entry name" value="LytTR"/>
    <property type="match status" value="1"/>
</dbReference>
<dbReference type="InterPro" id="IPR046947">
    <property type="entry name" value="LytR-like"/>
</dbReference>
<dbReference type="Proteomes" id="UP001437460">
    <property type="component" value="Unassembled WGS sequence"/>
</dbReference>
<feature type="domain" description="HTH LytTR-type" evidence="5">
    <location>
        <begin position="154"/>
        <end position="231"/>
    </location>
</feature>
<name>A0ABV1HN15_9FIRM</name>
<dbReference type="EMBL" id="JBBMFJ010000023">
    <property type="protein sequence ID" value="MEQ2563696.1"/>
    <property type="molecule type" value="Genomic_DNA"/>
</dbReference>
<dbReference type="InterPro" id="IPR011006">
    <property type="entry name" value="CheY-like_superfamily"/>
</dbReference>
<dbReference type="GO" id="GO:0003677">
    <property type="term" value="F:DNA binding"/>
    <property type="evidence" value="ECO:0007669"/>
    <property type="project" value="UniProtKB-KW"/>
</dbReference>
<proteinExistence type="predicted"/>
<evidence type="ECO:0000256" key="2">
    <source>
        <dbReference type="ARBA" id="ARBA00024867"/>
    </source>
</evidence>
<evidence type="ECO:0000256" key="3">
    <source>
        <dbReference type="PROSITE-ProRule" id="PRU00169"/>
    </source>
</evidence>
<keyword evidence="7" id="KW-1185">Reference proteome</keyword>
<evidence type="ECO:0000313" key="7">
    <source>
        <dbReference type="Proteomes" id="UP001437460"/>
    </source>
</evidence>